<dbReference type="Proteomes" id="UP000010077">
    <property type="component" value="Chromosome"/>
</dbReference>
<dbReference type="STRING" id="1193729.A1OE_1366"/>
<evidence type="ECO:0000313" key="1">
    <source>
        <dbReference type="EMBL" id="AFX99537.1"/>
    </source>
</evidence>
<proteinExistence type="predicted"/>
<reference evidence="1 2" key="1">
    <citation type="journal article" date="2012" name="Proc. Natl. Acad. Sci. U.S.A.">
        <title>Genome streamlining and chemical defense in a coral reef symbiosis.</title>
        <authorList>
            <person name="Kwan J.C."/>
            <person name="Donia M.S."/>
            <person name="Han A.W."/>
            <person name="Hirose E."/>
            <person name="Haygood M.G."/>
            <person name="Schmidt E.W."/>
        </authorList>
    </citation>
    <scope>NUCLEOTIDE SEQUENCE [LARGE SCALE GENOMIC DNA]</scope>
    <source>
        <strain evidence="1 2">L2</strain>
    </source>
</reference>
<gene>
    <name evidence="1" type="ORF">A1OE_1366</name>
</gene>
<protein>
    <submittedName>
        <fullName evidence="1">Uncharacterized protein</fullName>
    </submittedName>
</protein>
<accession>K7YPS9</accession>
<dbReference type="AlphaFoldDB" id="K7YPS9"/>
<dbReference type="HOGENOM" id="CLU_3267281_0_0_5"/>
<dbReference type="EMBL" id="CP003539">
    <property type="protein sequence ID" value="AFX99537.1"/>
    <property type="molecule type" value="Genomic_DNA"/>
</dbReference>
<evidence type="ECO:0000313" key="2">
    <source>
        <dbReference type="Proteomes" id="UP000010077"/>
    </source>
</evidence>
<organism evidence="1 2">
    <name type="scientific">Candidatus Endolissoclinum faulkneri L2</name>
    <dbReference type="NCBI Taxonomy" id="1193729"/>
    <lineage>
        <taxon>Bacteria</taxon>
        <taxon>Pseudomonadati</taxon>
        <taxon>Pseudomonadota</taxon>
        <taxon>Alphaproteobacteria</taxon>
        <taxon>Rhodospirillales</taxon>
        <taxon>Rhodospirillaceae</taxon>
        <taxon>Candidatus Endolissoclinum</taxon>
    </lineage>
</organism>
<sequence>MHKKFYASQVLSVCPNLINLQHYYTFVICILKWHSEQFYLK</sequence>
<name>K7YPS9_9PROT</name>
<keyword evidence="2" id="KW-1185">Reference proteome</keyword>
<dbReference type="KEGG" id="thal:A1OE_1366"/>